<protein>
    <submittedName>
        <fullName evidence="1 2">DNA helicase</fullName>
    </submittedName>
</protein>
<gene>
    <name evidence="1" type="ORF">C9I47_0911</name>
    <name evidence="2" type="ORF">FKV24_001740</name>
</gene>
<accession>A0A2U9T4W6</accession>
<keyword evidence="1" id="KW-0067">ATP-binding</keyword>
<dbReference type="InterPro" id="IPR047717">
    <property type="entry name" value="CC_star_Cory"/>
</dbReference>
<reference evidence="2 4" key="2">
    <citation type="submission" date="2019-10" db="EMBL/GenBank/DDBJ databases">
        <title>Lysobacter alkalisoli sp. nov., isolated from saline-alkaline soil.</title>
        <authorList>
            <person name="Sun J.-Q."/>
        </authorList>
    </citation>
    <scope>NUCLEOTIDE SEQUENCE [LARGE SCALE GENOMIC DNA]</scope>
    <source>
        <strain evidence="2 4">KCTC 42381</strain>
    </source>
</reference>
<keyword evidence="1" id="KW-0547">Nucleotide-binding</keyword>
<name>A0A2U9T4W6_9GAMM</name>
<keyword evidence="3" id="KW-1185">Reference proteome</keyword>
<keyword evidence="1" id="KW-0378">Hydrolase</keyword>
<dbReference type="EMBL" id="CP029843">
    <property type="protein sequence ID" value="AWV06632.1"/>
    <property type="molecule type" value="Genomic_DNA"/>
</dbReference>
<reference evidence="1 3" key="1">
    <citation type="submission" date="2018-05" db="EMBL/GenBank/DDBJ databases">
        <title>The complete genome of Lysobacter maris HZ9B, a marine bacterium antagonistic against terrestrial plant pathogens.</title>
        <authorList>
            <person name="Zhang X.-Q."/>
        </authorList>
    </citation>
    <scope>NUCLEOTIDE SEQUENCE [LARGE SCALE GENOMIC DNA]</scope>
    <source>
        <strain evidence="1 3">HZ9B</strain>
    </source>
</reference>
<evidence type="ECO:0000313" key="4">
    <source>
        <dbReference type="Proteomes" id="UP000320431"/>
    </source>
</evidence>
<organism evidence="1 3">
    <name type="scientific">Marilutibacter maris</name>
    <dbReference type="NCBI Taxonomy" id="1605891"/>
    <lineage>
        <taxon>Bacteria</taxon>
        <taxon>Pseudomonadati</taxon>
        <taxon>Pseudomonadota</taxon>
        <taxon>Gammaproteobacteria</taxon>
        <taxon>Lysobacterales</taxon>
        <taxon>Lysobacteraceae</taxon>
        <taxon>Marilutibacter</taxon>
    </lineage>
</organism>
<evidence type="ECO:0000313" key="2">
    <source>
        <dbReference type="EMBL" id="KAB8198513.1"/>
    </source>
</evidence>
<dbReference type="AlphaFoldDB" id="A0A2U9T4W6"/>
<proteinExistence type="predicted"/>
<dbReference type="InterPro" id="IPR058303">
    <property type="entry name" value="DUF7990"/>
</dbReference>
<dbReference type="KEGG" id="lmb:C9I47_0911"/>
<dbReference type="Proteomes" id="UP000320431">
    <property type="component" value="Unassembled WGS sequence"/>
</dbReference>
<evidence type="ECO:0000313" key="1">
    <source>
        <dbReference type="EMBL" id="AWV06632.1"/>
    </source>
</evidence>
<dbReference type="RefSeq" id="WP_111265790.1">
    <property type="nucleotide sequence ID" value="NZ_CP029843.1"/>
</dbReference>
<dbReference type="GO" id="GO:0004386">
    <property type="term" value="F:helicase activity"/>
    <property type="evidence" value="ECO:0007669"/>
    <property type="project" value="UniProtKB-KW"/>
</dbReference>
<dbReference type="Pfam" id="PF25952">
    <property type="entry name" value="DUF7990"/>
    <property type="match status" value="1"/>
</dbReference>
<dbReference type="NCBIfam" id="NF041419">
    <property type="entry name" value="CC_star_Cory"/>
    <property type="match status" value="1"/>
</dbReference>
<sequence length="92" mass="10725">MADKGPREDTPLARIAAGLQEFYVAPYRRTFARARRDEDDLFMLLVFAETLGVPNPAACYTMELMPVMYERFHDWHRRMGMERSPLDHIGCC</sequence>
<dbReference type="Proteomes" id="UP000249447">
    <property type="component" value="Chromosome"/>
</dbReference>
<dbReference type="OrthoDB" id="5358049at2"/>
<dbReference type="EMBL" id="VICD02000016">
    <property type="protein sequence ID" value="KAB8198513.1"/>
    <property type="molecule type" value="Genomic_DNA"/>
</dbReference>
<evidence type="ECO:0000313" key="3">
    <source>
        <dbReference type="Proteomes" id="UP000249447"/>
    </source>
</evidence>
<keyword evidence="1" id="KW-0347">Helicase</keyword>